<gene>
    <name evidence="2" type="ORF">EVAR_2790_1</name>
</gene>
<evidence type="ECO:0000313" key="3">
    <source>
        <dbReference type="Proteomes" id="UP000299102"/>
    </source>
</evidence>
<keyword evidence="3" id="KW-1185">Reference proteome</keyword>
<comment type="caution">
    <text evidence="2">The sequence shown here is derived from an EMBL/GenBank/DDBJ whole genome shotgun (WGS) entry which is preliminary data.</text>
</comment>
<feature type="region of interest" description="Disordered" evidence="1">
    <location>
        <begin position="90"/>
        <end position="116"/>
    </location>
</feature>
<reference evidence="2 3" key="1">
    <citation type="journal article" date="2019" name="Commun. Biol.">
        <title>The bagworm genome reveals a unique fibroin gene that provides high tensile strength.</title>
        <authorList>
            <person name="Kono N."/>
            <person name="Nakamura H."/>
            <person name="Ohtoshi R."/>
            <person name="Tomita M."/>
            <person name="Numata K."/>
            <person name="Arakawa K."/>
        </authorList>
    </citation>
    <scope>NUCLEOTIDE SEQUENCE [LARGE SCALE GENOMIC DNA]</scope>
</reference>
<dbReference type="Proteomes" id="UP000299102">
    <property type="component" value="Unassembled WGS sequence"/>
</dbReference>
<sequence length="135" mass="15289">MMSRDSLEDVTVIGDYHFIDNDVSLPINIEIVLNSCEYEPHDSEWCSSSSGESWLYSRVKVVAEESKISAVDMRSLRMCEVSLENVRRPIGERRASGRRRRGAARAGAGRTPPAQSPRAVLNKLIFLVRTETHRR</sequence>
<organism evidence="2 3">
    <name type="scientific">Eumeta variegata</name>
    <name type="common">Bagworm moth</name>
    <name type="synonym">Eumeta japonica</name>
    <dbReference type="NCBI Taxonomy" id="151549"/>
    <lineage>
        <taxon>Eukaryota</taxon>
        <taxon>Metazoa</taxon>
        <taxon>Ecdysozoa</taxon>
        <taxon>Arthropoda</taxon>
        <taxon>Hexapoda</taxon>
        <taxon>Insecta</taxon>
        <taxon>Pterygota</taxon>
        <taxon>Neoptera</taxon>
        <taxon>Endopterygota</taxon>
        <taxon>Lepidoptera</taxon>
        <taxon>Glossata</taxon>
        <taxon>Ditrysia</taxon>
        <taxon>Tineoidea</taxon>
        <taxon>Psychidae</taxon>
        <taxon>Oiketicinae</taxon>
        <taxon>Eumeta</taxon>
    </lineage>
</organism>
<evidence type="ECO:0000313" key="2">
    <source>
        <dbReference type="EMBL" id="GBP07674.1"/>
    </source>
</evidence>
<name>A0A4C1T0L7_EUMVA</name>
<evidence type="ECO:0000256" key="1">
    <source>
        <dbReference type="SAM" id="MobiDB-lite"/>
    </source>
</evidence>
<proteinExistence type="predicted"/>
<protein>
    <submittedName>
        <fullName evidence="2">Uncharacterized protein</fullName>
    </submittedName>
</protein>
<dbReference type="EMBL" id="BGZK01000027">
    <property type="protein sequence ID" value="GBP07674.1"/>
    <property type="molecule type" value="Genomic_DNA"/>
</dbReference>
<accession>A0A4C1T0L7</accession>
<dbReference type="AlphaFoldDB" id="A0A4C1T0L7"/>